<gene>
    <name evidence="1" type="ORF">F1649_13515</name>
</gene>
<reference evidence="1 2" key="1">
    <citation type="submission" date="2019-09" db="EMBL/GenBank/DDBJ databases">
        <title>Pararcticibacter amylolyticus gen. nov., sp. nov., isolated from a rottenly hemp rope, and reclassification of Pedobacter tournemirensis as Pararcticibacter tournemirensis comb. nov.</title>
        <authorList>
            <person name="Cai Y."/>
        </authorList>
    </citation>
    <scope>NUCLEOTIDE SEQUENCE [LARGE SCALE GENOMIC DNA]</scope>
    <source>
        <strain evidence="1 2">TF5-37.2-LB10</strain>
    </source>
</reference>
<dbReference type="EMBL" id="VWNE01000020">
    <property type="protein sequence ID" value="KAA8481927.1"/>
    <property type="molecule type" value="Genomic_DNA"/>
</dbReference>
<keyword evidence="2" id="KW-1185">Reference proteome</keyword>
<proteinExistence type="predicted"/>
<organism evidence="1 2">
    <name type="scientific">Arcticibacter tournemirensis</name>
    <dbReference type="NCBI Taxonomy" id="699437"/>
    <lineage>
        <taxon>Bacteria</taxon>
        <taxon>Pseudomonadati</taxon>
        <taxon>Bacteroidota</taxon>
        <taxon>Sphingobacteriia</taxon>
        <taxon>Sphingobacteriales</taxon>
        <taxon>Sphingobacteriaceae</taxon>
        <taxon>Arcticibacter</taxon>
    </lineage>
</organism>
<name>A0A5M9HA70_9SPHI</name>
<sequence>MKRSRFLNYNVMLSLFVIFTGLNEVYAQTSKKEERVRKAAEIKQMVSSKDFVFKAQFALPMGGSSFQLTSEYDVQVKKDTVICFLPYFGRAYTAPMNPSEGGIRFTSKDFQYTVSNKKKSGWDIVIKPRDVNNIQQLTFYISESGYGSVQVTDNNRQPISFNGYFEKNKEENKKE</sequence>
<accession>A0A5M9HA70</accession>
<protein>
    <submittedName>
        <fullName evidence="1">DUF4251 domain-containing protein</fullName>
    </submittedName>
</protein>
<evidence type="ECO:0000313" key="2">
    <source>
        <dbReference type="Proteomes" id="UP000322918"/>
    </source>
</evidence>
<dbReference type="Gene3D" id="2.40.128.410">
    <property type="match status" value="1"/>
</dbReference>
<dbReference type="AlphaFoldDB" id="A0A5M9HA70"/>
<evidence type="ECO:0000313" key="1">
    <source>
        <dbReference type="EMBL" id="KAA8481927.1"/>
    </source>
</evidence>
<dbReference type="Pfam" id="PF14059">
    <property type="entry name" value="DUF4251"/>
    <property type="match status" value="1"/>
</dbReference>
<dbReference type="InterPro" id="IPR025347">
    <property type="entry name" value="DUF4251"/>
</dbReference>
<dbReference type="Proteomes" id="UP000322918">
    <property type="component" value="Unassembled WGS sequence"/>
</dbReference>
<dbReference type="RefSeq" id="WP_141816207.1">
    <property type="nucleotide sequence ID" value="NZ_VFPL01000001.1"/>
</dbReference>
<comment type="caution">
    <text evidence="1">The sequence shown here is derived from an EMBL/GenBank/DDBJ whole genome shotgun (WGS) entry which is preliminary data.</text>
</comment>
<dbReference type="OrthoDB" id="1097715at2"/>